<dbReference type="Proteomes" id="UP000288812">
    <property type="component" value="Unassembled WGS sequence"/>
</dbReference>
<dbReference type="GO" id="GO:0016787">
    <property type="term" value="F:hydrolase activity"/>
    <property type="evidence" value="ECO:0007669"/>
    <property type="project" value="UniProtKB-KW"/>
</dbReference>
<dbReference type="InterPro" id="IPR044911">
    <property type="entry name" value="V-type_ATPase_csu/dsu_dom_3"/>
</dbReference>
<proteinExistence type="inferred from homology"/>
<dbReference type="AlphaFoldDB" id="A0A437S4K9"/>
<dbReference type="Gene3D" id="1.10.132.50">
    <property type="entry name" value="ATP synthase (C/AC39) subunit, domain 3"/>
    <property type="match status" value="1"/>
</dbReference>
<dbReference type="EMBL" id="RLIH01000019">
    <property type="protein sequence ID" value="RVU53934.1"/>
    <property type="molecule type" value="Genomic_DNA"/>
</dbReference>
<evidence type="ECO:0000256" key="2">
    <source>
        <dbReference type="ARBA" id="ARBA00022448"/>
    </source>
</evidence>
<sequence>MDRNAFVQLSTTTRVLEKKLLNRQTFDRLVEAEDLEDALKILSDSTYQQFISKLENPKDYEQALKEEEQSTYEEYYKVCPDKRVVDLLTLKYFYHNLKVLAKEKILNEDFRHILIDMESFNMDEIIDEIEGKKKYPEKNECIDAFKRAMEVYEETENPQNIDTVLDKMYFEKLKSLAEEMEVDLFKRYVKDLIDFTNIDILLRCQRQERTFSFLSEVLIEGGNISQSDIEQFYSRKIDEQSPLFKSNNIFKAVSKGIEEYNQTGSLSMYEKEKDNYFMDLIKEVRGVVYGPEVVFAYLFAKDMEIKNLRFILISKENKLNPSFIRERLRDSYV</sequence>
<dbReference type="SUPFAM" id="SSF103486">
    <property type="entry name" value="V-type ATP synthase subunit C"/>
    <property type="match status" value="1"/>
</dbReference>
<dbReference type="Gene3D" id="1.20.1690.10">
    <property type="entry name" value="V-type ATP synthase subunit C domain"/>
    <property type="match status" value="2"/>
</dbReference>
<dbReference type="RefSeq" id="WP_127725272.1">
    <property type="nucleotide sequence ID" value="NZ_RLIH01000019.1"/>
</dbReference>
<evidence type="ECO:0000313" key="4">
    <source>
        <dbReference type="EMBL" id="RVU53934.1"/>
    </source>
</evidence>
<accession>A0A437S4K9</accession>
<dbReference type="PANTHER" id="PTHR38682">
    <property type="entry name" value="V-TYPE ATP SYNTHASE SUBUNIT C"/>
    <property type="match status" value="1"/>
</dbReference>
<dbReference type="PANTHER" id="PTHR38682:SF1">
    <property type="entry name" value="V-TYPE ATP SYNTHASE SUBUNIT C"/>
    <property type="match status" value="1"/>
</dbReference>
<protein>
    <submittedName>
        <fullName evidence="4">V-type ATP synthase subunit C</fullName>
        <ecNumber evidence="4">3.6.3.14</ecNumber>
    </submittedName>
</protein>
<evidence type="ECO:0000256" key="1">
    <source>
        <dbReference type="ARBA" id="ARBA00006709"/>
    </source>
</evidence>
<organism evidence="4 5">
    <name type="scientific">Anaerosphaera multitolerans</name>
    <dbReference type="NCBI Taxonomy" id="2487351"/>
    <lineage>
        <taxon>Bacteria</taxon>
        <taxon>Bacillati</taxon>
        <taxon>Bacillota</taxon>
        <taxon>Tissierellia</taxon>
        <taxon>Tissierellales</taxon>
        <taxon>Peptoniphilaceae</taxon>
        <taxon>Anaerosphaera</taxon>
    </lineage>
</organism>
<dbReference type="Pfam" id="PF01992">
    <property type="entry name" value="vATP-synt_AC39"/>
    <property type="match status" value="1"/>
</dbReference>
<dbReference type="OrthoDB" id="1653at2"/>
<dbReference type="InterPro" id="IPR035067">
    <property type="entry name" value="V-type_ATPase_csu/dsu"/>
</dbReference>
<gene>
    <name evidence="4" type="ORF">EF514_09835</name>
</gene>
<keyword evidence="4" id="KW-0378">Hydrolase</keyword>
<keyword evidence="5" id="KW-1185">Reference proteome</keyword>
<evidence type="ECO:0000313" key="5">
    <source>
        <dbReference type="Proteomes" id="UP000288812"/>
    </source>
</evidence>
<dbReference type="InterPro" id="IPR002843">
    <property type="entry name" value="ATPase_V0-cplx_csu/dsu"/>
</dbReference>
<comment type="similarity">
    <text evidence="1">Belongs to the V-ATPase V0D/AC39 subunit family.</text>
</comment>
<comment type="caution">
    <text evidence="4">The sequence shown here is derived from an EMBL/GenBank/DDBJ whole genome shotgun (WGS) entry which is preliminary data.</text>
</comment>
<dbReference type="GO" id="GO:0046961">
    <property type="term" value="F:proton-transporting ATPase activity, rotational mechanism"/>
    <property type="evidence" value="ECO:0007669"/>
    <property type="project" value="InterPro"/>
</dbReference>
<keyword evidence="3" id="KW-0406">Ion transport</keyword>
<reference evidence="4 5" key="1">
    <citation type="submission" date="2018-11" db="EMBL/GenBank/DDBJ databases">
        <title>Genome sequencing and assembly of Anaerosphaera sp. nov., GS7-6-2.</title>
        <authorList>
            <person name="Rettenmaier R."/>
            <person name="Liebl W."/>
            <person name="Zverlov V."/>
        </authorList>
    </citation>
    <scope>NUCLEOTIDE SEQUENCE [LARGE SCALE GENOMIC DNA]</scope>
    <source>
        <strain evidence="4 5">GS7-6-2</strain>
    </source>
</reference>
<dbReference type="InterPro" id="IPR050873">
    <property type="entry name" value="V-ATPase_V0D/AC39_subunit"/>
</dbReference>
<evidence type="ECO:0000256" key="3">
    <source>
        <dbReference type="ARBA" id="ARBA00023065"/>
    </source>
</evidence>
<dbReference type="InterPro" id="IPR036079">
    <property type="entry name" value="ATPase_csu/dsu_sf"/>
</dbReference>
<dbReference type="NCBIfam" id="NF002266">
    <property type="entry name" value="PRK01198.1-2"/>
    <property type="match status" value="1"/>
</dbReference>
<dbReference type="EC" id="3.6.3.14" evidence="4"/>
<name>A0A437S4K9_9FIRM</name>
<keyword evidence="2" id="KW-0813">Transport</keyword>